<organism evidence="1 2">
    <name type="scientific">Levilactobacillus brevis</name>
    <name type="common">Lactobacillus brevis</name>
    <dbReference type="NCBI Taxonomy" id="1580"/>
    <lineage>
        <taxon>Bacteria</taxon>
        <taxon>Bacillati</taxon>
        <taxon>Bacillota</taxon>
        <taxon>Bacilli</taxon>
        <taxon>Lactobacillales</taxon>
        <taxon>Lactobacillaceae</taxon>
        <taxon>Levilactobacillus</taxon>
    </lineage>
</organism>
<dbReference type="RefSeq" id="WP_021742880.1">
    <property type="nucleotide sequence ID" value="NZ_BJLW01000003.1"/>
</dbReference>
<sequence>MKKIILAFSVMLLDCLWIVTSPHFGMNQIIGLIILLGVTGYLLSKLQRQQ</sequence>
<proteinExistence type="predicted"/>
<dbReference type="AlphaFoldDB" id="A0A5B7XYC5"/>
<reference evidence="1 2" key="1">
    <citation type="submission" date="2018-07" db="EMBL/GenBank/DDBJ databases">
        <authorList>
            <person name="Feyereisen M."/>
        </authorList>
    </citation>
    <scope>NUCLEOTIDE SEQUENCE [LARGE SCALE GENOMIC DNA]</scope>
    <source>
        <strain evidence="1 2">UCCLBBS449</strain>
    </source>
</reference>
<protein>
    <submittedName>
        <fullName evidence="1">Uncharacterized protein</fullName>
    </submittedName>
</protein>
<name>A0A5B7XYC5_LEVBR</name>
<gene>
    <name evidence="1" type="ORF">UCCLBBS449_0891</name>
</gene>
<evidence type="ECO:0000313" key="1">
    <source>
        <dbReference type="EMBL" id="QCZ52854.1"/>
    </source>
</evidence>
<evidence type="ECO:0000313" key="2">
    <source>
        <dbReference type="Proteomes" id="UP000307074"/>
    </source>
</evidence>
<dbReference type="GeneID" id="56994240"/>
<dbReference type="Proteomes" id="UP000307074">
    <property type="component" value="Chromosome"/>
</dbReference>
<dbReference type="EMBL" id="CP031198">
    <property type="protein sequence ID" value="QCZ52854.1"/>
    <property type="molecule type" value="Genomic_DNA"/>
</dbReference>
<accession>A0A5B7XYC5</accession>